<feature type="compositionally biased region" description="Basic residues" evidence="1">
    <location>
        <begin position="147"/>
        <end position="184"/>
    </location>
</feature>
<protein>
    <submittedName>
        <fullName evidence="2">Uncharacterized protein</fullName>
    </submittedName>
</protein>
<dbReference type="Proteomes" id="UP001160390">
    <property type="component" value="Unassembled WGS sequence"/>
</dbReference>
<evidence type="ECO:0000313" key="2">
    <source>
        <dbReference type="EMBL" id="CAI6088375.1"/>
    </source>
</evidence>
<reference evidence="2" key="1">
    <citation type="submission" date="2023-01" db="EMBL/GenBank/DDBJ databases">
        <authorList>
            <person name="Piombo E."/>
        </authorList>
    </citation>
    <scope>NUCLEOTIDE SEQUENCE</scope>
</reference>
<gene>
    <name evidence="2" type="ORF">CCHLO57077_00010848</name>
</gene>
<evidence type="ECO:0000313" key="3">
    <source>
        <dbReference type="Proteomes" id="UP001160390"/>
    </source>
</evidence>
<organism evidence="2 3">
    <name type="scientific">Clonostachys chloroleuca</name>
    <dbReference type="NCBI Taxonomy" id="1926264"/>
    <lineage>
        <taxon>Eukaryota</taxon>
        <taxon>Fungi</taxon>
        <taxon>Dikarya</taxon>
        <taxon>Ascomycota</taxon>
        <taxon>Pezizomycotina</taxon>
        <taxon>Sordariomycetes</taxon>
        <taxon>Hypocreomycetidae</taxon>
        <taxon>Hypocreales</taxon>
        <taxon>Bionectriaceae</taxon>
        <taxon>Clonostachys</taxon>
    </lineage>
</organism>
<feature type="region of interest" description="Disordered" evidence="1">
    <location>
        <begin position="144"/>
        <end position="184"/>
    </location>
</feature>
<accession>A0AA35M0R4</accession>
<comment type="caution">
    <text evidence="2">The sequence shown here is derived from an EMBL/GenBank/DDBJ whole genome shotgun (WGS) entry which is preliminary data.</text>
</comment>
<keyword evidence="3" id="KW-1185">Reference proteome</keyword>
<evidence type="ECO:0000256" key="1">
    <source>
        <dbReference type="SAM" id="MobiDB-lite"/>
    </source>
</evidence>
<name>A0AA35M0R4_9HYPO</name>
<dbReference type="EMBL" id="CABFNP030000823">
    <property type="protein sequence ID" value="CAI6088375.1"/>
    <property type="molecule type" value="Genomic_DNA"/>
</dbReference>
<sequence>MHTIAPRMRQDSDVSFFLLVFEMFSLKFIVLSLSILISQALAINVILFAKGPKMPKEVTKEWAIPAHSCDKPEKTIVEKMGSWSKNKYTAQMGTGQNARVVVKPTKEPDTEAAAIQMLGDMESILAKNTKKGWCEKLVDKFKGGKKDTKKAKGKRMAMGKRAARARREGKARRGYRAKRGSKGH</sequence>
<proteinExistence type="predicted"/>
<dbReference type="AlphaFoldDB" id="A0AA35M0R4"/>